<protein>
    <submittedName>
        <fullName evidence="3">Trp biosynthesis-associated membrane protein</fullName>
    </submittedName>
</protein>
<dbReference type="Proteomes" id="UP000648352">
    <property type="component" value="Unassembled WGS sequence"/>
</dbReference>
<keyword evidence="2" id="KW-1133">Transmembrane helix</keyword>
<keyword evidence="4" id="KW-1185">Reference proteome</keyword>
<evidence type="ECO:0000313" key="3">
    <source>
        <dbReference type="EMBL" id="MBD7957875.1"/>
    </source>
</evidence>
<keyword evidence="2" id="KW-0472">Membrane</keyword>
<feature type="compositionally biased region" description="Basic and acidic residues" evidence="1">
    <location>
        <begin position="180"/>
        <end position="193"/>
    </location>
</feature>
<proteinExistence type="predicted"/>
<organism evidence="3 4">
    <name type="scientific">Microbacterium pullorum</name>
    <dbReference type="NCBI Taxonomy" id="2762236"/>
    <lineage>
        <taxon>Bacteria</taxon>
        <taxon>Bacillati</taxon>
        <taxon>Actinomycetota</taxon>
        <taxon>Actinomycetes</taxon>
        <taxon>Micrococcales</taxon>
        <taxon>Microbacteriaceae</taxon>
        <taxon>Microbacterium</taxon>
    </lineage>
</organism>
<evidence type="ECO:0000313" key="4">
    <source>
        <dbReference type="Proteomes" id="UP000648352"/>
    </source>
</evidence>
<feature type="region of interest" description="Disordered" evidence="1">
    <location>
        <begin position="161"/>
        <end position="199"/>
    </location>
</feature>
<evidence type="ECO:0000256" key="2">
    <source>
        <dbReference type="SAM" id="Phobius"/>
    </source>
</evidence>
<dbReference type="EMBL" id="JACSQP010000005">
    <property type="protein sequence ID" value="MBD7957875.1"/>
    <property type="molecule type" value="Genomic_DNA"/>
</dbReference>
<reference evidence="3 4" key="1">
    <citation type="submission" date="2020-08" db="EMBL/GenBank/DDBJ databases">
        <title>A Genomic Blueprint of the Chicken Gut Microbiome.</title>
        <authorList>
            <person name="Gilroy R."/>
            <person name="Ravi A."/>
            <person name="Getino M."/>
            <person name="Pursley I."/>
            <person name="Horton D.L."/>
            <person name="Alikhan N.-F."/>
            <person name="Baker D."/>
            <person name="Gharbi K."/>
            <person name="Hall N."/>
            <person name="Watson M."/>
            <person name="Adriaenssens E.M."/>
            <person name="Foster-Nyarko E."/>
            <person name="Jarju S."/>
            <person name="Secka A."/>
            <person name="Antonio M."/>
            <person name="Oren A."/>
            <person name="Chaudhuri R."/>
            <person name="La Ragione R.M."/>
            <person name="Hildebrand F."/>
            <person name="Pallen M.J."/>
        </authorList>
    </citation>
    <scope>NUCLEOTIDE SEQUENCE [LARGE SCALE GENOMIC DNA]</scope>
    <source>
        <strain evidence="3 4">Sa4CUA7</strain>
    </source>
</reference>
<accession>A0ABR8S345</accession>
<sequence>MTRRARLMAVLAIVVAGGAAVISSTQTWLHVTLTDGAADSLAVPGTAAVPVLAPLGLAALALGLALTIVGRVLRYVFGVIAIAIGASLLALVWPVAIDLPLPAVAATVTEATGLSGLEAVSALVAEITATAWPWVALVAAVVLIAGGAFTLATAHTWRGSGRRYRTDTPAAGTGGTAGSRPHDAIDSWDDLSRGADPTA</sequence>
<keyword evidence="2" id="KW-0812">Transmembrane</keyword>
<dbReference type="InterPro" id="IPR019051">
    <property type="entry name" value="Trp_biosyn_TM_oprn/chp"/>
</dbReference>
<evidence type="ECO:0000256" key="1">
    <source>
        <dbReference type="SAM" id="MobiDB-lite"/>
    </source>
</evidence>
<gene>
    <name evidence="3" type="ORF">H9651_09520</name>
</gene>
<dbReference type="RefSeq" id="WP_191719073.1">
    <property type="nucleotide sequence ID" value="NZ_JACSQP010000005.1"/>
</dbReference>
<dbReference type="Pfam" id="PF09534">
    <property type="entry name" value="Trp_oprn_chp"/>
    <property type="match status" value="1"/>
</dbReference>
<feature type="transmembrane region" description="Helical" evidence="2">
    <location>
        <begin position="131"/>
        <end position="154"/>
    </location>
</feature>
<feature type="transmembrane region" description="Helical" evidence="2">
    <location>
        <begin position="75"/>
        <end position="96"/>
    </location>
</feature>
<feature type="transmembrane region" description="Helical" evidence="2">
    <location>
        <begin position="47"/>
        <end position="68"/>
    </location>
</feature>
<comment type="caution">
    <text evidence="3">The sequence shown here is derived from an EMBL/GenBank/DDBJ whole genome shotgun (WGS) entry which is preliminary data.</text>
</comment>
<name>A0ABR8S345_9MICO</name>